<dbReference type="PANTHER" id="PTHR19836:SF19">
    <property type="entry name" value="SMALL RIBOSOMAL SUBUNIT PROTEIN US14M"/>
    <property type="match status" value="1"/>
</dbReference>
<keyword evidence="3" id="KW-0687">Ribonucleoprotein</keyword>
<evidence type="ECO:0000256" key="2">
    <source>
        <dbReference type="ARBA" id="ARBA00022980"/>
    </source>
</evidence>
<dbReference type="EMBL" id="NIDE01000017">
    <property type="protein sequence ID" value="OWK36385.1"/>
    <property type="molecule type" value="Genomic_DNA"/>
</dbReference>
<organism evidence="6 7">
    <name type="scientific">Fimbriiglobus ruber</name>
    <dbReference type="NCBI Taxonomy" id="1908690"/>
    <lineage>
        <taxon>Bacteria</taxon>
        <taxon>Pseudomonadati</taxon>
        <taxon>Planctomycetota</taxon>
        <taxon>Planctomycetia</taxon>
        <taxon>Gemmatales</taxon>
        <taxon>Gemmataceae</taxon>
        <taxon>Fimbriiglobus</taxon>
    </lineage>
</organism>
<dbReference type="InterPro" id="IPR001209">
    <property type="entry name" value="Ribosomal_uS14"/>
</dbReference>
<dbReference type="Gene3D" id="4.10.830.10">
    <property type="entry name" value="30s Ribosomal Protein S14, Chain N"/>
    <property type="match status" value="1"/>
</dbReference>
<reference evidence="7" key="1">
    <citation type="submission" date="2017-06" db="EMBL/GenBank/DDBJ databases">
        <title>Genome analysis of Fimbriiglobus ruber SP5, the first member of the order Planctomycetales with confirmed chitinolytic capability.</title>
        <authorList>
            <person name="Ravin N.V."/>
            <person name="Rakitin A.L."/>
            <person name="Ivanova A.A."/>
            <person name="Beletsky A.V."/>
            <person name="Kulichevskaya I.S."/>
            <person name="Mardanov A.V."/>
            <person name="Dedysh S.N."/>
        </authorList>
    </citation>
    <scope>NUCLEOTIDE SEQUENCE [LARGE SCALE GENOMIC DNA]</scope>
    <source>
        <strain evidence="7">SP5</strain>
    </source>
</reference>
<comment type="subunit">
    <text evidence="5">Part of the 30S ribosomal subunit. Contacts proteins S3 and S10.</text>
</comment>
<dbReference type="Pfam" id="PF00253">
    <property type="entry name" value="Ribosomal_S14"/>
    <property type="match status" value="1"/>
</dbReference>
<dbReference type="GO" id="GO:0003735">
    <property type="term" value="F:structural constituent of ribosome"/>
    <property type="evidence" value="ECO:0007669"/>
    <property type="project" value="InterPro"/>
</dbReference>
<dbReference type="InterPro" id="IPR043140">
    <property type="entry name" value="Ribosomal_uS14_sf"/>
</dbReference>
<accession>A0A225DJ35</accession>
<keyword evidence="2 6" id="KW-0689">Ribosomal protein</keyword>
<dbReference type="GO" id="GO:0005737">
    <property type="term" value="C:cytoplasm"/>
    <property type="evidence" value="ECO:0007669"/>
    <property type="project" value="UniProtKB-ARBA"/>
</dbReference>
<proteinExistence type="predicted"/>
<dbReference type="GO" id="GO:0015935">
    <property type="term" value="C:small ribosomal subunit"/>
    <property type="evidence" value="ECO:0007669"/>
    <property type="project" value="TreeGrafter"/>
</dbReference>
<comment type="caution">
    <text evidence="6">The sequence shown here is derived from an EMBL/GenBank/DDBJ whole genome shotgun (WGS) entry which is preliminary data.</text>
</comment>
<dbReference type="InterPro" id="IPR018271">
    <property type="entry name" value="Ribosomal_uS14_CS"/>
</dbReference>
<evidence type="ECO:0000256" key="5">
    <source>
        <dbReference type="ARBA" id="ARBA00047110"/>
    </source>
</evidence>
<comment type="function">
    <text evidence="1">Binds 16S rRNA, required for the assembly of 30S particles and may also be responsible for determining the conformation of the 16S rRNA at the A site.</text>
</comment>
<dbReference type="OrthoDB" id="9810484at2"/>
<dbReference type="GO" id="GO:0006412">
    <property type="term" value="P:translation"/>
    <property type="evidence" value="ECO:0007669"/>
    <property type="project" value="InterPro"/>
</dbReference>
<name>A0A225DJ35_9BACT</name>
<evidence type="ECO:0000313" key="6">
    <source>
        <dbReference type="EMBL" id="OWK36385.1"/>
    </source>
</evidence>
<dbReference type="PROSITE" id="PS00527">
    <property type="entry name" value="RIBOSOMAL_S14"/>
    <property type="match status" value="1"/>
</dbReference>
<dbReference type="RefSeq" id="WP_088259396.1">
    <property type="nucleotide sequence ID" value="NZ_NIDE01000017.1"/>
</dbReference>
<dbReference type="SUPFAM" id="SSF57716">
    <property type="entry name" value="Glucocorticoid receptor-like (DNA-binding domain)"/>
    <property type="match status" value="1"/>
</dbReference>
<evidence type="ECO:0000256" key="4">
    <source>
        <dbReference type="ARBA" id="ARBA00035167"/>
    </source>
</evidence>
<gene>
    <name evidence="6" type="ORF">FRUB_08948</name>
</gene>
<evidence type="ECO:0000256" key="1">
    <source>
        <dbReference type="ARBA" id="ARBA00003686"/>
    </source>
</evidence>
<sequence>MSTDAKAAQFRVQMAALDAHRAEMAKPEAQRNPAKVMEPRDRIKIRLRCKICGRSRAVYRKFGVCRIHFRSMASDGLIPGVRKASW</sequence>
<keyword evidence="7" id="KW-1185">Reference proteome</keyword>
<dbReference type="PANTHER" id="PTHR19836">
    <property type="entry name" value="30S RIBOSOMAL PROTEIN S14"/>
    <property type="match status" value="1"/>
</dbReference>
<dbReference type="AlphaFoldDB" id="A0A225DJ35"/>
<evidence type="ECO:0000256" key="3">
    <source>
        <dbReference type="ARBA" id="ARBA00023274"/>
    </source>
</evidence>
<dbReference type="Proteomes" id="UP000214646">
    <property type="component" value="Unassembled WGS sequence"/>
</dbReference>
<evidence type="ECO:0000313" key="7">
    <source>
        <dbReference type="Proteomes" id="UP000214646"/>
    </source>
</evidence>
<protein>
    <recommendedName>
        <fullName evidence="4">Small ribosomal subunit protein uS14</fullName>
    </recommendedName>
</protein>